<proteinExistence type="predicted"/>
<gene>
    <name evidence="2" type="ORF">F5878DRAFT_703383</name>
</gene>
<accession>A0AA38NXP2</accession>
<sequence length="271" mass="29671">MSGARRRQQLQQSGIGRNGIGRIKCEDTKGRFFKRAQGTGSEGKNGHQTVPFSCLYILGSAATETTVGPISLTETDHAIEAEAPTVALQPSGAASRSANEESAHQPGHVVHYSDIQTGSNAHYTVGQNGPFWPLTMISNPVGPLNIVFSSDGTPCPEMTWLIIAMLETQGVDIAIVRDEPDVMGGAMYDNKGQINFHLLKEGKLVAKATFLMHISLLRLSVWHARRHRLTRNPKILQLEYHPEHQSVKIRTYIREVLEEKIADVSTAVAAV</sequence>
<keyword evidence="3" id="KW-1185">Reference proteome</keyword>
<evidence type="ECO:0000313" key="3">
    <source>
        <dbReference type="Proteomes" id="UP001163846"/>
    </source>
</evidence>
<dbReference type="Proteomes" id="UP001163846">
    <property type="component" value="Unassembled WGS sequence"/>
</dbReference>
<protein>
    <submittedName>
        <fullName evidence="2">Uncharacterized protein</fullName>
    </submittedName>
</protein>
<name>A0AA38NXP2_9AGAR</name>
<evidence type="ECO:0000256" key="1">
    <source>
        <dbReference type="SAM" id="MobiDB-lite"/>
    </source>
</evidence>
<feature type="region of interest" description="Disordered" evidence="1">
    <location>
        <begin position="1"/>
        <end position="22"/>
    </location>
</feature>
<organism evidence="2 3">
    <name type="scientific">Lentinula raphanica</name>
    <dbReference type="NCBI Taxonomy" id="153919"/>
    <lineage>
        <taxon>Eukaryota</taxon>
        <taxon>Fungi</taxon>
        <taxon>Dikarya</taxon>
        <taxon>Basidiomycota</taxon>
        <taxon>Agaricomycotina</taxon>
        <taxon>Agaricomycetes</taxon>
        <taxon>Agaricomycetidae</taxon>
        <taxon>Agaricales</taxon>
        <taxon>Marasmiineae</taxon>
        <taxon>Omphalotaceae</taxon>
        <taxon>Lentinula</taxon>
    </lineage>
</organism>
<dbReference type="AlphaFoldDB" id="A0AA38NXP2"/>
<dbReference type="EMBL" id="MU806926">
    <property type="protein sequence ID" value="KAJ3832539.1"/>
    <property type="molecule type" value="Genomic_DNA"/>
</dbReference>
<comment type="caution">
    <text evidence="2">The sequence shown here is derived from an EMBL/GenBank/DDBJ whole genome shotgun (WGS) entry which is preliminary data.</text>
</comment>
<reference evidence="2" key="1">
    <citation type="submission" date="2022-08" db="EMBL/GenBank/DDBJ databases">
        <authorList>
            <consortium name="DOE Joint Genome Institute"/>
            <person name="Min B."/>
            <person name="Riley R."/>
            <person name="Sierra-Patev S."/>
            <person name="Naranjo-Ortiz M."/>
            <person name="Looney B."/>
            <person name="Konkel Z."/>
            <person name="Slot J.C."/>
            <person name="Sakamoto Y."/>
            <person name="Steenwyk J.L."/>
            <person name="Rokas A."/>
            <person name="Carro J."/>
            <person name="Camarero S."/>
            <person name="Ferreira P."/>
            <person name="Molpeceres G."/>
            <person name="Ruiz-Duenas F.J."/>
            <person name="Serrano A."/>
            <person name="Henrissat B."/>
            <person name="Drula E."/>
            <person name="Hughes K.W."/>
            <person name="Mata J.L."/>
            <person name="Ishikawa N.K."/>
            <person name="Vargas-Isla R."/>
            <person name="Ushijima S."/>
            <person name="Smith C.A."/>
            <person name="Ahrendt S."/>
            <person name="Andreopoulos W."/>
            <person name="He G."/>
            <person name="Labutti K."/>
            <person name="Lipzen A."/>
            <person name="Ng V."/>
            <person name="Sandor L."/>
            <person name="Barry K."/>
            <person name="Martinez A.T."/>
            <person name="Xiao Y."/>
            <person name="Gibbons J.G."/>
            <person name="Terashima K."/>
            <person name="Hibbett D.S."/>
            <person name="Grigoriev I.V."/>
        </authorList>
    </citation>
    <scope>NUCLEOTIDE SEQUENCE</scope>
    <source>
        <strain evidence="2">TFB9207</strain>
    </source>
</reference>
<evidence type="ECO:0000313" key="2">
    <source>
        <dbReference type="EMBL" id="KAJ3832539.1"/>
    </source>
</evidence>